<keyword evidence="2" id="KW-0378">Hydrolase</keyword>
<accession>A0A1I9S3U9</accession>
<gene>
    <name evidence="2" type="ORF">SEA_DARTHPHADER_2</name>
</gene>
<dbReference type="SUPFAM" id="SSF55486">
    <property type="entry name" value="Metalloproteases ('zincins'), catalytic domain"/>
    <property type="match status" value="1"/>
</dbReference>
<proteinExistence type="predicted"/>
<reference evidence="3" key="1">
    <citation type="submission" date="2016-08" db="EMBL/GenBank/DDBJ databases">
        <authorList>
            <person name="Seilhamer J.J."/>
        </authorList>
    </citation>
    <scope>NUCLEOTIDE SEQUENCE [LARGE SCALE GENOMIC DNA]</scope>
</reference>
<dbReference type="GO" id="GO:0008237">
    <property type="term" value="F:metallopeptidase activity"/>
    <property type="evidence" value="ECO:0007669"/>
    <property type="project" value="UniProtKB-KW"/>
</dbReference>
<feature type="region of interest" description="Disordered" evidence="1">
    <location>
        <begin position="1"/>
        <end position="92"/>
    </location>
</feature>
<keyword evidence="2" id="KW-0645">Protease</keyword>
<dbReference type="Proteomes" id="UP000226155">
    <property type="component" value="Segment"/>
</dbReference>
<evidence type="ECO:0000313" key="2">
    <source>
        <dbReference type="EMBL" id="AOZ61243.1"/>
    </source>
</evidence>
<dbReference type="EMBL" id="KX657793">
    <property type="protein sequence ID" value="AOZ61243.1"/>
    <property type="molecule type" value="Genomic_DNA"/>
</dbReference>
<evidence type="ECO:0000256" key="1">
    <source>
        <dbReference type="SAM" id="MobiDB-lite"/>
    </source>
</evidence>
<protein>
    <submittedName>
        <fullName evidence="2">Metalloprotease</fullName>
    </submittedName>
</protein>
<keyword evidence="2" id="KW-0482">Metalloprotease</keyword>
<dbReference type="InterPro" id="IPR024079">
    <property type="entry name" value="MetalloPept_cat_dom_sf"/>
</dbReference>
<evidence type="ECO:0000313" key="3">
    <source>
        <dbReference type="Proteomes" id="UP000226155"/>
    </source>
</evidence>
<feature type="compositionally biased region" description="Gly residues" evidence="1">
    <location>
        <begin position="1"/>
        <end position="14"/>
    </location>
</feature>
<sequence length="292" mass="30431">MGGRGTGGGPGPGSGKAKSKRGAGSLSGSGGSAGGGGGSAGSSGSGGKGNSGAGTGGVSGGGGSAGGQAGGGSGTTVNQQPRKLNIEFGGDLTDAEKARERKYLEELPDHLQHLLEQRDTRIFVGGRADESPGWANLGYKSSDKTADGRDLGDLSFYIPSRNEVYISARSPHGSVNVYVHELGHALDYQWIGLKGKEIEFPPGSGNFETVRIISEDPRFRSMHRKYILNNEKVRKYYRTGSQGNASSGRRESVAEGMAQYQKYGREGLINLFHSAAAADAWIAIMKDYGVIK</sequence>
<organism evidence="2 3">
    <name type="scientific">Mycobacterium phage DarthPhader</name>
    <dbReference type="NCBI Taxonomy" id="1912975"/>
    <lineage>
        <taxon>Viruses</taxon>
        <taxon>Duplodnaviria</taxon>
        <taxon>Heunggongvirae</taxon>
        <taxon>Uroviricota</taxon>
        <taxon>Caudoviricetes</taxon>
        <taxon>Refugevirus</taxon>
        <taxon>Refugevirus darthphader</taxon>
    </lineage>
</organism>
<feature type="compositionally biased region" description="Gly residues" evidence="1">
    <location>
        <begin position="25"/>
        <end position="74"/>
    </location>
</feature>
<keyword evidence="3" id="KW-1185">Reference proteome</keyword>
<name>A0A1I9S3U9_9CAUD</name>
<dbReference type="Gene3D" id="3.40.390.10">
    <property type="entry name" value="Collagenase (Catalytic Domain)"/>
    <property type="match status" value="1"/>
</dbReference>